<evidence type="ECO:0000313" key="10">
    <source>
        <dbReference type="EMBL" id="ELU10803.1"/>
    </source>
</evidence>
<dbReference type="PROSITE" id="PS50003">
    <property type="entry name" value="PH_DOMAIN"/>
    <property type="match status" value="1"/>
</dbReference>
<dbReference type="FunFam" id="2.40.160.120:FF:000005">
    <property type="entry name" value="Oxysterol-binding protein"/>
    <property type="match status" value="1"/>
</dbReference>
<dbReference type="HOGENOM" id="CLU_007105_5_1_1"/>
<evidence type="ECO:0000256" key="1">
    <source>
        <dbReference type="ARBA" id="ARBA00022448"/>
    </source>
</evidence>
<dbReference type="Gene3D" id="2.40.160.120">
    <property type="match status" value="1"/>
</dbReference>
<proteinExistence type="inferred from homology"/>
<comment type="similarity">
    <text evidence="5">Belongs to the OSBP family.</text>
</comment>
<keyword evidence="1 6" id="KW-0813">Transport</keyword>
<dbReference type="Pfam" id="PF00169">
    <property type="entry name" value="PH"/>
    <property type="match status" value="1"/>
</dbReference>
<dbReference type="Pfam" id="PF13857">
    <property type="entry name" value="Ank_5"/>
    <property type="match status" value="1"/>
</dbReference>
<keyword evidence="2 6" id="KW-0445">Lipid transport</keyword>
<dbReference type="PANTHER" id="PTHR10972">
    <property type="entry name" value="OXYSTEROL-BINDING PROTEIN-RELATED"/>
    <property type="match status" value="1"/>
</dbReference>
<dbReference type="InterPro" id="IPR037239">
    <property type="entry name" value="OSBP_sf"/>
</dbReference>
<dbReference type="InterPro" id="IPR036770">
    <property type="entry name" value="Ankyrin_rpt-contain_sf"/>
</dbReference>
<dbReference type="FunFam" id="3.30.70.3490:FF:000015">
    <property type="entry name" value="Oxysterol-binding protein"/>
    <property type="match status" value="1"/>
</dbReference>
<dbReference type="EnsemblMetazoa" id="CapteT156226">
    <property type="protein sequence ID" value="CapteP156226"/>
    <property type="gene ID" value="CapteG156226"/>
</dbReference>
<dbReference type="GO" id="GO:0097038">
    <property type="term" value="C:perinuclear endoplasmic reticulum"/>
    <property type="evidence" value="ECO:0007669"/>
    <property type="project" value="TreeGrafter"/>
</dbReference>
<dbReference type="EMBL" id="KB297234">
    <property type="protein sequence ID" value="ELU10803.1"/>
    <property type="molecule type" value="Genomic_DNA"/>
</dbReference>
<dbReference type="GO" id="GO:0005829">
    <property type="term" value="C:cytosol"/>
    <property type="evidence" value="ECO:0007669"/>
    <property type="project" value="TreeGrafter"/>
</dbReference>
<dbReference type="STRING" id="283909.R7UW01"/>
<feature type="domain" description="PH" evidence="9">
    <location>
        <begin position="191"/>
        <end position="289"/>
    </location>
</feature>
<gene>
    <name evidence="10" type="ORF">CAPTEDRAFT_156226</name>
</gene>
<dbReference type="SUPFAM" id="SSF48403">
    <property type="entry name" value="Ankyrin repeat"/>
    <property type="match status" value="1"/>
</dbReference>
<dbReference type="PROSITE" id="PS50297">
    <property type="entry name" value="ANK_REP_REGION"/>
    <property type="match status" value="3"/>
</dbReference>
<dbReference type="Pfam" id="PF01237">
    <property type="entry name" value="Oxysterol_BP"/>
    <property type="match status" value="1"/>
</dbReference>
<dbReference type="SUPFAM" id="SSF50729">
    <property type="entry name" value="PH domain-like"/>
    <property type="match status" value="1"/>
</dbReference>
<evidence type="ECO:0000313" key="12">
    <source>
        <dbReference type="Proteomes" id="UP000014760"/>
    </source>
</evidence>
<keyword evidence="12" id="KW-1185">Reference proteome</keyword>
<dbReference type="InterPro" id="IPR018494">
    <property type="entry name" value="Oxysterol-bd_CS"/>
</dbReference>
<dbReference type="InterPro" id="IPR011993">
    <property type="entry name" value="PH-like_dom_sf"/>
</dbReference>
<dbReference type="GO" id="GO:0005886">
    <property type="term" value="C:plasma membrane"/>
    <property type="evidence" value="ECO:0007669"/>
    <property type="project" value="TreeGrafter"/>
</dbReference>
<dbReference type="OMA" id="HAESPHF"/>
<dbReference type="PROSITE" id="PS50088">
    <property type="entry name" value="ANK_REPEAT"/>
    <property type="match status" value="3"/>
</dbReference>
<dbReference type="InterPro" id="IPR001849">
    <property type="entry name" value="PH_domain"/>
</dbReference>
<protein>
    <recommendedName>
        <fullName evidence="6">Oxysterol-binding protein</fullName>
    </recommendedName>
</protein>
<keyword evidence="7" id="KW-0175">Coiled coil</keyword>
<sequence>MGWSPLHLASYFGHAEVVKILLQNEADVNMVNANGDTALHKAAFTSRLDVVTQLLQNNADVDIINAEGFAPKHLCRNSEIKDLLEAVENCQQRKLEEEFLLVSTEGMIDAMKDILSKDCLININCVDCHGNTALHCASYRGQREVAVHLLQNGIDTTIKNKKGQTALEMAREEKMKQILDVKPIKELRKLAPRFEGPLLRRSKILGWRPVWVVLERGVLSVFINRADSTTGSRRKASKYLNSAKIQTKSDSPSNFIIKFNDSSAMTFSFQENSTASFSKWENALTEHIGYSTRMSNDMKVSDDEAEEVLPLGSLQESLQTSQAHQGLLERHVATVTKSIQDLTSRGKTSINEVTLVNLQQQLTQITSLSGQMCQSMSHCLDAFTQQQEVQRLQLQKESEKCRVLEDALHVLAQEQYHLEKSLQLQGHRSPTPKGTMYDSDPEEFYDCEEEEEGEEEEGRTASCKTSASEQSLASRNGVQPSSSWGGRYGGYSPLRLNLPFFNFRCHLPKPMISRHDFSVWSILKQCIGKELSKITMPVIFNEPLSFVQRIVEYMEYANLLKLADQCDDPVQRLEYVTAFAVSATASNWDRIGKPFNPLLGETYQLERDDLGFRIYCEQVSHHPPVSAFHVDSPIYEFSGSVLPKLKFWGKSVEVTPKGIVTLHLKRHNETFSWQNVNCCVHNIIVGKIWVEHYGGMEVMNHSTKQKASLHFKPSGWFGKDLHKVEGCILDQNKKKLRSFYGKWVEAIYSCDPESLDIQTSHHADESYQPPEDSPQKGSSSCDLGIPGQRLLWSALPRPVDSEEYYAFTLFAMMLNELPDSLRSQLAPTDSRLRPDIRRMEEGDIDGAAIEKNRLEEKQRAVRKERKKSKSEWKPLWFEHRANPHTGREDWVSNGKFWDGDWQGSPDIF</sequence>
<dbReference type="SMART" id="SM00233">
    <property type="entry name" value="PH"/>
    <property type="match status" value="1"/>
</dbReference>
<feature type="region of interest" description="Disordered" evidence="8">
    <location>
        <begin position="422"/>
        <end position="481"/>
    </location>
</feature>
<evidence type="ECO:0000259" key="9">
    <source>
        <dbReference type="PROSITE" id="PS50003"/>
    </source>
</evidence>
<reference evidence="10 12" key="2">
    <citation type="journal article" date="2013" name="Nature">
        <title>Insights into bilaterian evolution from three spiralian genomes.</title>
        <authorList>
            <person name="Simakov O."/>
            <person name="Marletaz F."/>
            <person name="Cho S.J."/>
            <person name="Edsinger-Gonzales E."/>
            <person name="Havlak P."/>
            <person name="Hellsten U."/>
            <person name="Kuo D.H."/>
            <person name="Larsson T."/>
            <person name="Lv J."/>
            <person name="Arendt D."/>
            <person name="Savage R."/>
            <person name="Osoegawa K."/>
            <person name="de Jong P."/>
            <person name="Grimwood J."/>
            <person name="Chapman J.A."/>
            <person name="Shapiro H."/>
            <person name="Aerts A."/>
            <person name="Otillar R.P."/>
            <person name="Terry A.Y."/>
            <person name="Boore J.L."/>
            <person name="Grigoriev I.V."/>
            <person name="Lindberg D.R."/>
            <person name="Seaver E.C."/>
            <person name="Weisblat D.A."/>
            <person name="Putnam N.H."/>
            <person name="Rokhsar D.S."/>
        </authorList>
    </citation>
    <scope>NUCLEOTIDE SEQUENCE</scope>
    <source>
        <strain evidence="10 12">I ESC-2004</strain>
    </source>
</reference>
<evidence type="ECO:0000256" key="6">
    <source>
        <dbReference type="RuleBase" id="RU003845"/>
    </source>
</evidence>
<dbReference type="GO" id="GO:0032934">
    <property type="term" value="F:sterol binding"/>
    <property type="evidence" value="ECO:0007669"/>
    <property type="project" value="TreeGrafter"/>
</dbReference>
<dbReference type="Pfam" id="PF12796">
    <property type="entry name" value="Ank_2"/>
    <property type="match status" value="1"/>
</dbReference>
<feature type="region of interest" description="Disordered" evidence="8">
    <location>
        <begin position="761"/>
        <end position="781"/>
    </location>
</feature>
<dbReference type="InterPro" id="IPR000648">
    <property type="entry name" value="Oxysterol-bd"/>
</dbReference>
<feature type="coiled-coil region" evidence="7">
    <location>
        <begin position="844"/>
        <end position="871"/>
    </location>
</feature>
<dbReference type="AlphaFoldDB" id="R7UW01"/>
<evidence type="ECO:0000256" key="7">
    <source>
        <dbReference type="SAM" id="Coils"/>
    </source>
</evidence>
<dbReference type="OrthoDB" id="416222at2759"/>
<dbReference type="SUPFAM" id="SSF144000">
    <property type="entry name" value="Oxysterol-binding protein-like"/>
    <property type="match status" value="1"/>
</dbReference>
<dbReference type="PANTHER" id="PTHR10972:SF209">
    <property type="entry name" value="OXYSTEROL-BINDING PROTEIN"/>
    <property type="match status" value="1"/>
</dbReference>
<feature type="compositionally biased region" description="Acidic residues" evidence="8">
    <location>
        <begin position="439"/>
        <end position="457"/>
    </location>
</feature>
<dbReference type="EMBL" id="AMQN01000914">
    <property type="status" value="NOT_ANNOTATED_CDS"/>
    <property type="molecule type" value="Genomic_DNA"/>
</dbReference>
<feature type="compositionally biased region" description="Polar residues" evidence="8">
    <location>
        <begin position="462"/>
        <end position="480"/>
    </location>
</feature>
<dbReference type="SMART" id="SM00248">
    <property type="entry name" value="ANK"/>
    <property type="match status" value="3"/>
</dbReference>
<dbReference type="GO" id="GO:0006869">
    <property type="term" value="P:lipid transport"/>
    <property type="evidence" value="ECO:0007669"/>
    <property type="project" value="UniProtKB-KW"/>
</dbReference>
<reference evidence="11" key="3">
    <citation type="submission" date="2015-06" db="UniProtKB">
        <authorList>
            <consortium name="EnsemblMetazoa"/>
        </authorList>
    </citation>
    <scope>IDENTIFICATION</scope>
</reference>
<dbReference type="PROSITE" id="PS01013">
    <property type="entry name" value="OSBP"/>
    <property type="match status" value="1"/>
</dbReference>
<evidence type="ECO:0000256" key="2">
    <source>
        <dbReference type="ARBA" id="ARBA00023055"/>
    </source>
</evidence>
<dbReference type="Gene3D" id="2.30.29.30">
    <property type="entry name" value="Pleckstrin-homology domain (PH domain)/Phosphotyrosine-binding domain (PTB)"/>
    <property type="match status" value="1"/>
</dbReference>
<feature type="repeat" description="ANK" evidence="4">
    <location>
        <begin position="34"/>
        <end position="66"/>
    </location>
</feature>
<dbReference type="Gene3D" id="3.30.70.3490">
    <property type="match status" value="1"/>
</dbReference>
<organism evidence="10">
    <name type="scientific">Capitella teleta</name>
    <name type="common">Polychaete worm</name>
    <dbReference type="NCBI Taxonomy" id="283909"/>
    <lineage>
        <taxon>Eukaryota</taxon>
        <taxon>Metazoa</taxon>
        <taxon>Spiralia</taxon>
        <taxon>Lophotrochozoa</taxon>
        <taxon>Annelida</taxon>
        <taxon>Polychaeta</taxon>
        <taxon>Sedentaria</taxon>
        <taxon>Scolecida</taxon>
        <taxon>Capitellidae</taxon>
        <taxon>Capitella</taxon>
    </lineage>
</organism>
<evidence type="ECO:0000256" key="3">
    <source>
        <dbReference type="ARBA" id="ARBA00023121"/>
    </source>
</evidence>
<reference evidence="12" key="1">
    <citation type="submission" date="2012-12" db="EMBL/GenBank/DDBJ databases">
        <authorList>
            <person name="Hellsten U."/>
            <person name="Grimwood J."/>
            <person name="Chapman J.A."/>
            <person name="Shapiro H."/>
            <person name="Aerts A."/>
            <person name="Otillar R.P."/>
            <person name="Terry A.Y."/>
            <person name="Boore J.L."/>
            <person name="Simakov O."/>
            <person name="Marletaz F."/>
            <person name="Cho S.-J."/>
            <person name="Edsinger-Gonzales E."/>
            <person name="Havlak P."/>
            <person name="Kuo D.-H."/>
            <person name="Larsson T."/>
            <person name="Lv J."/>
            <person name="Arendt D."/>
            <person name="Savage R."/>
            <person name="Osoegawa K."/>
            <person name="de Jong P."/>
            <person name="Lindberg D.R."/>
            <person name="Seaver E.C."/>
            <person name="Weisblat D.A."/>
            <person name="Putnam N.H."/>
            <person name="Grigoriev I.V."/>
            <person name="Rokhsar D.S."/>
        </authorList>
    </citation>
    <scope>NUCLEOTIDE SEQUENCE</scope>
    <source>
        <strain evidence="12">I ESC-2004</strain>
    </source>
</reference>
<name>R7UW01_CAPTE</name>
<keyword evidence="4" id="KW-0040">ANK repeat</keyword>
<feature type="repeat" description="ANK" evidence="4">
    <location>
        <begin position="129"/>
        <end position="161"/>
    </location>
</feature>
<feature type="repeat" description="ANK" evidence="4">
    <location>
        <begin position="1"/>
        <end position="33"/>
    </location>
</feature>
<dbReference type="Proteomes" id="UP000014760">
    <property type="component" value="Unassembled WGS sequence"/>
</dbReference>
<accession>R7UW01</accession>
<keyword evidence="3" id="KW-0446">Lipid-binding</keyword>
<dbReference type="InterPro" id="IPR002110">
    <property type="entry name" value="Ankyrin_rpt"/>
</dbReference>
<evidence type="ECO:0000256" key="8">
    <source>
        <dbReference type="SAM" id="MobiDB-lite"/>
    </source>
</evidence>
<evidence type="ECO:0000256" key="4">
    <source>
        <dbReference type="PROSITE-ProRule" id="PRU00023"/>
    </source>
</evidence>
<evidence type="ECO:0000256" key="5">
    <source>
        <dbReference type="RuleBase" id="RU003844"/>
    </source>
</evidence>
<evidence type="ECO:0000313" key="11">
    <source>
        <dbReference type="EnsemblMetazoa" id="CapteP156226"/>
    </source>
</evidence>
<dbReference type="Gene3D" id="1.25.40.20">
    <property type="entry name" value="Ankyrin repeat-containing domain"/>
    <property type="match status" value="2"/>
</dbReference>